<reference evidence="1 2" key="1">
    <citation type="submission" date="2021-06" db="EMBL/GenBank/DDBJ databases">
        <title>Caerostris darwini draft genome.</title>
        <authorList>
            <person name="Kono N."/>
            <person name="Arakawa K."/>
        </authorList>
    </citation>
    <scope>NUCLEOTIDE SEQUENCE [LARGE SCALE GENOMIC DNA]</scope>
</reference>
<organism evidence="1 2">
    <name type="scientific">Caerostris darwini</name>
    <dbReference type="NCBI Taxonomy" id="1538125"/>
    <lineage>
        <taxon>Eukaryota</taxon>
        <taxon>Metazoa</taxon>
        <taxon>Ecdysozoa</taxon>
        <taxon>Arthropoda</taxon>
        <taxon>Chelicerata</taxon>
        <taxon>Arachnida</taxon>
        <taxon>Araneae</taxon>
        <taxon>Araneomorphae</taxon>
        <taxon>Entelegynae</taxon>
        <taxon>Araneoidea</taxon>
        <taxon>Araneidae</taxon>
        <taxon>Caerostris</taxon>
    </lineage>
</organism>
<protein>
    <submittedName>
        <fullName evidence="1">Uncharacterized protein</fullName>
    </submittedName>
</protein>
<sequence>MVDTRTARILPQRGRRPAGTLQVHPHPLLQEMKTPFVKDTQRAKTAVTSTPVPSFHVYSGQTTKTLVIGHLKENGESLERQVVEGDGQ</sequence>
<gene>
    <name evidence="1" type="ORF">CDAR_619371</name>
</gene>
<dbReference type="Proteomes" id="UP001054837">
    <property type="component" value="Unassembled WGS sequence"/>
</dbReference>
<keyword evidence="2" id="KW-1185">Reference proteome</keyword>
<evidence type="ECO:0000313" key="1">
    <source>
        <dbReference type="EMBL" id="GIY00515.1"/>
    </source>
</evidence>
<evidence type="ECO:0000313" key="2">
    <source>
        <dbReference type="Proteomes" id="UP001054837"/>
    </source>
</evidence>
<comment type="caution">
    <text evidence="1">The sequence shown here is derived from an EMBL/GenBank/DDBJ whole genome shotgun (WGS) entry which is preliminary data.</text>
</comment>
<proteinExistence type="predicted"/>
<dbReference type="AlphaFoldDB" id="A0AAV4PXK2"/>
<name>A0AAV4PXK2_9ARAC</name>
<accession>A0AAV4PXK2</accession>
<dbReference type="EMBL" id="BPLQ01003436">
    <property type="protein sequence ID" value="GIY00515.1"/>
    <property type="molecule type" value="Genomic_DNA"/>
</dbReference>